<sequence length="154" mass="18013">MSDLKNFFKSLNLASSTPSTKKQSYIYKREIDKFLERYFLLSVIEVMELLKIKDPIELKAIVADNKLFTVSNIYSKGQLGFPSFQFDFTDKSVRTINIKILKLASSSYENWDLAFWFNSFNNNLECSYIEAMNQPEIYEELLHAVESNLKTDIF</sequence>
<keyword evidence="2" id="KW-1185">Reference proteome</keyword>
<dbReference type="OrthoDB" id="111944at2"/>
<name>A0A510XTL2_9GAMM</name>
<dbReference type="AlphaFoldDB" id="A0A510XTL2"/>
<reference evidence="1 2" key="1">
    <citation type="submission" date="2019-07" db="EMBL/GenBank/DDBJ databases">
        <title>Whole genome shotgun sequence of Pseudoalteromonas espejiana NBRC 102222.</title>
        <authorList>
            <person name="Hosoyama A."/>
            <person name="Uohara A."/>
            <person name="Ohji S."/>
            <person name="Ichikawa N."/>
        </authorList>
    </citation>
    <scope>NUCLEOTIDE SEQUENCE [LARGE SCALE GENOMIC DNA]</scope>
    <source>
        <strain evidence="1 2">NBRC 102222</strain>
    </source>
</reference>
<accession>A0A510XTL2</accession>
<dbReference type="RefSeq" id="WP_089347853.1">
    <property type="nucleotide sequence ID" value="NZ_BJUM01000006.1"/>
</dbReference>
<evidence type="ECO:0000313" key="1">
    <source>
        <dbReference type="EMBL" id="GEK53971.1"/>
    </source>
</evidence>
<protein>
    <submittedName>
        <fullName evidence="1">Uncharacterized protein</fullName>
    </submittedName>
</protein>
<proteinExistence type="predicted"/>
<comment type="caution">
    <text evidence="1">The sequence shown here is derived from an EMBL/GenBank/DDBJ whole genome shotgun (WGS) entry which is preliminary data.</text>
</comment>
<organism evidence="1 2">
    <name type="scientific">Pseudoalteromonas espejiana</name>
    <dbReference type="NCBI Taxonomy" id="28107"/>
    <lineage>
        <taxon>Bacteria</taxon>
        <taxon>Pseudomonadati</taxon>
        <taxon>Pseudomonadota</taxon>
        <taxon>Gammaproteobacteria</taxon>
        <taxon>Alteromonadales</taxon>
        <taxon>Pseudoalteromonadaceae</taxon>
        <taxon>Pseudoalteromonas</taxon>
    </lineage>
</organism>
<gene>
    <name evidence="1" type="ORF">PES01_08160</name>
</gene>
<dbReference type="EMBL" id="BJUM01000006">
    <property type="protein sequence ID" value="GEK53971.1"/>
    <property type="molecule type" value="Genomic_DNA"/>
</dbReference>
<dbReference type="Proteomes" id="UP000321419">
    <property type="component" value="Unassembled WGS sequence"/>
</dbReference>
<evidence type="ECO:0000313" key="2">
    <source>
        <dbReference type="Proteomes" id="UP000321419"/>
    </source>
</evidence>